<feature type="transmembrane region" description="Helical" evidence="1">
    <location>
        <begin position="20"/>
        <end position="41"/>
    </location>
</feature>
<feature type="transmembrane region" description="Helical" evidence="1">
    <location>
        <begin position="93"/>
        <end position="122"/>
    </location>
</feature>
<dbReference type="PANTHER" id="PTHR43471:SF10">
    <property type="entry name" value="SLL1107 PROTEIN"/>
    <property type="match status" value="1"/>
</dbReference>
<feature type="transmembrane region" description="Helical" evidence="1">
    <location>
        <begin position="47"/>
        <end position="72"/>
    </location>
</feature>
<proteinExistence type="predicted"/>
<comment type="caution">
    <text evidence="2">The sequence shown here is derived from an EMBL/GenBank/DDBJ whole genome shotgun (WGS) entry which is preliminary data.</text>
</comment>
<keyword evidence="1" id="KW-0472">Membrane</keyword>
<keyword evidence="1" id="KW-1133">Transmembrane helix</keyword>
<sequence>MFTISKNTFKEFIRNKIMYLMLFVATGFILFTIVLSSLAFIESEKIIIDFSLSLIEIFGLISTIFLGSSLLYSELSKNTILLILSKSPSRAKFILGKFLGFSGILLLVYLILSIAFLLVIFLHGIPFDINFLYSIGLSFVKILVLLSILIFFSTFTSPFISLLISICVYTISHSTSFVKFYLIELSKIDKDSIQYYLVNVVYYLFPNFQDLSMKEFLLSPNLSYYSPLHILSSVFVSLIYIVIILFFAILIFNKKEF</sequence>
<evidence type="ECO:0000256" key="1">
    <source>
        <dbReference type="SAM" id="Phobius"/>
    </source>
</evidence>
<protein>
    <submittedName>
        <fullName evidence="2">ABC-type transport system involved in multi-copper enzyme maturation, permease component</fullName>
    </submittedName>
</protein>
<dbReference type="RefSeq" id="WP_213348317.1">
    <property type="nucleotide sequence ID" value="NZ_JAEDAM010000007.1"/>
</dbReference>
<dbReference type="Proteomes" id="UP000680365">
    <property type="component" value="Unassembled WGS sequence"/>
</dbReference>
<reference evidence="2 3" key="1">
    <citation type="journal article" date="2021" name="Nat. Commun.">
        <title>Reductive evolution and unique predatory mode in the CPR bacterium Vampirococcus lugosii.</title>
        <authorList>
            <person name="Moreira D."/>
            <person name="Zivanovic Y."/>
            <person name="Lopez-Archilla A.I."/>
            <person name="Iniesto M."/>
            <person name="Lopez-Garcia P."/>
        </authorList>
    </citation>
    <scope>NUCLEOTIDE SEQUENCE [LARGE SCALE GENOMIC DNA]</scope>
    <source>
        <strain evidence="2">Chiprana</strain>
    </source>
</reference>
<dbReference type="PANTHER" id="PTHR43471">
    <property type="entry name" value="ABC TRANSPORTER PERMEASE"/>
    <property type="match status" value="1"/>
</dbReference>
<keyword evidence="1" id="KW-0812">Transmembrane</keyword>
<organism evidence="2 3">
    <name type="scientific">Candidatus Vampirococcus lugosii</name>
    <dbReference type="NCBI Taxonomy" id="2789015"/>
    <lineage>
        <taxon>Bacteria</taxon>
        <taxon>Candidatus Absconditibacteriota</taxon>
        <taxon>Vampirococcus</taxon>
    </lineage>
</organism>
<accession>A0ABS5QK35</accession>
<name>A0ABS5QK35_9BACT</name>
<feature type="transmembrane region" description="Helical" evidence="1">
    <location>
        <begin position="142"/>
        <end position="171"/>
    </location>
</feature>
<gene>
    <name evidence="2" type="ORF">VAMP_11n154</name>
</gene>
<evidence type="ECO:0000313" key="3">
    <source>
        <dbReference type="Proteomes" id="UP000680365"/>
    </source>
</evidence>
<evidence type="ECO:0000313" key="2">
    <source>
        <dbReference type="EMBL" id="MBS8121610.1"/>
    </source>
</evidence>
<feature type="transmembrane region" description="Helical" evidence="1">
    <location>
        <begin position="228"/>
        <end position="252"/>
    </location>
</feature>
<keyword evidence="3" id="KW-1185">Reference proteome</keyword>
<dbReference type="EMBL" id="JAEDAM010000007">
    <property type="protein sequence ID" value="MBS8121610.1"/>
    <property type="molecule type" value="Genomic_DNA"/>
</dbReference>